<dbReference type="AlphaFoldDB" id="A0AAD5SKJ7"/>
<organism evidence="2 3">
    <name type="scientific">Rhizophlyctis rosea</name>
    <dbReference type="NCBI Taxonomy" id="64517"/>
    <lineage>
        <taxon>Eukaryota</taxon>
        <taxon>Fungi</taxon>
        <taxon>Fungi incertae sedis</taxon>
        <taxon>Chytridiomycota</taxon>
        <taxon>Chytridiomycota incertae sedis</taxon>
        <taxon>Chytridiomycetes</taxon>
        <taxon>Rhizophlyctidales</taxon>
        <taxon>Rhizophlyctidaceae</taxon>
        <taxon>Rhizophlyctis</taxon>
    </lineage>
</organism>
<proteinExistence type="predicted"/>
<dbReference type="Gene3D" id="1.10.510.10">
    <property type="entry name" value="Transferase(Phosphotransferase) domain 1"/>
    <property type="match status" value="1"/>
</dbReference>
<reference evidence="2" key="1">
    <citation type="submission" date="2020-05" db="EMBL/GenBank/DDBJ databases">
        <title>Phylogenomic resolution of chytrid fungi.</title>
        <authorList>
            <person name="Stajich J.E."/>
            <person name="Amses K."/>
            <person name="Simmons R."/>
            <person name="Seto K."/>
            <person name="Myers J."/>
            <person name="Bonds A."/>
            <person name="Quandt C.A."/>
            <person name="Barry K."/>
            <person name="Liu P."/>
            <person name="Grigoriev I."/>
            <person name="Longcore J.E."/>
            <person name="James T.Y."/>
        </authorList>
    </citation>
    <scope>NUCLEOTIDE SEQUENCE</scope>
    <source>
        <strain evidence="2">JEL0318</strain>
    </source>
</reference>
<protein>
    <submittedName>
        <fullName evidence="2">Uncharacterized protein</fullName>
    </submittedName>
</protein>
<name>A0AAD5SKJ7_9FUNG</name>
<comment type="caution">
    <text evidence="2">The sequence shown here is derived from an EMBL/GenBank/DDBJ whole genome shotgun (WGS) entry which is preliminary data.</text>
</comment>
<dbReference type="Proteomes" id="UP001212841">
    <property type="component" value="Unassembled WGS sequence"/>
</dbReference>
<keyword evidence="3" id="KW-1185">Reference proteome</keyword>
<evidence type="ECO:0000313" key="3">
    <source>
        <dbReference type="Proteomes" id="UP001212841"/>
    </source>
</evidence>
<feature type="compositionally biased region" description="Basic and acidic residues" evidence="1">
    <location>
        <begin position="138"/>
        <end position="150"/>
    </location>
</feature>
<accession>A0AAD5SKJ7</accession>
<evidence type="ECO:0000256" key="1">
    <source>
        <dbReference type="SAM" id="MobiDB-lite"/>
    </source>
</evidence>
<evidence type="ECO:0000313" key="2">
    <source>
        <dbReference type="EMBL" id="KAJ3056398.1"/>
    </source>
</evidence>
<gene>
    <name evidence="2" type="ORF">HK097_007127</name>
</gene>
<dbReference type="EMBL" id="JADGJD010000035">
    <property type="protein sequence ID" value="KAJ3056398.1"/>
    <property type="molecule type" value="Genomic_DNA"/>
</dbReference>
<sequence length="259" mass="28477">MTDLYLYLLSLSYADPPDYDYIESLLQSLLDISGKSWDTPYDWESLQSDEDFTMATSSDVVGAAGLVTTRETIATGPFGGILGNDRAVVEDGERVFMSGNQEGGGMDRRELTVGGGAISRDAASEGEIVEPRVVGAGRHDADGGRSKQADVDAPAPTVPPFDLSMRSNSGKSLDDLRMLLQQLPDSLQLERMGGMIRKPNHLRYQRKCPYRRRPQAACFQDLRKESLSINQHSTFDGVVSDFLRHPTLALLEPLLATFM</sequence>
<feature type="region of interest" description="Disordered" evidence="1">
    <location>
        <begin position="138"/>
        <end position="167"/>
    </location>
</feature>